<dbReference type="SMART" id="SM00228">
    <property type="entry name" value="PDZ"/>
    <property type="match status" value="1"/>
</dbReference>
<dbReference type="CDD" id="cd06779">
    <property type="entry name" value="cpPDZ_Deg_HtrA-like"/>
    <property type="match status" value="1"/>
</dbReference>
<dbReference type="PRINTS" id="PR00834">
    <property type="entry name" value="PROTEASES2C"/>
</dbReference>
<comment type="similarity">
    <text evidence="1">Belongs to the peptidase S1C family.</text>
</comment>
<dbReference type="eggNOG" id="COG0265">
    <property type="taxonomic scope" value="Bacteria"/>
</dbReference>
<dbReference type="InterPro" id="IPR001940">
    <property type="entry name" value="Peptidase_S1C"/>
</dbReference>
<evidence type="ECO:0000313" key="7">
    <source>
        <dbReference type="EMBL" id="EEG31874.1"/>
    </source>
</evidence>
<dbReference type="InterPro" id="IPR051201">
    <property type="entry name" value="Chloro_Bact_Ser_Proteases"/>
</dbReference>
<keyword evidence="5" id="KW-1133">Transmembrane helix</keyword>
<evidence type="ECO:0000259" key="6">
    <source>
        <dbReference type="PROSITE" id="PS50106"/>
    </source>
</evidence>
<evidence type="ECO:0000256" key="3">
    <source>
        <dbReference type="ARBA" id="ARBA00022801"/>
    </source>
</evidence>
<proteinExistence type="inferred from homology"/>
<keyword evidence="3" id="KW-0378">Hydrolase</keyword>
<dbReference type="PANTHER" id="PTHR43343:SF3">
    <property type="entry name" value="PROTEASE DO-LIKE 8, CHLOROPLASTIC"/>
    <property type="match status" value="1"/>
</dbReference>
<dbReference type="Gene3D" id="2.30.42.10">
    <property type="match status" value="1"/>
</dbReference>
<evidence type="ECO:0000256" key="1">
    <source>
        <dbReference type="ARBA" id="ARBA00010541"/>
    </source>
</evidence>
<dbReference type="PANTHER" id="PTHR43343">
    <property type="entry name" value="PEPTIDASE S12"/>
    <property type="match status" value="1"/>
</dbReference>
<dbReference type="GO" id="GO:0004252">
    <property type="term" value="F:serine-type endopeptidase activity"/>
    <property type="evidence" value="ECO:0007669"/>
    <property type="project" value="InterPro"/>
</dbReference>
<dbReference type="InterPro" id="IPR009003">
    <property type="entry name" value="Peptidase_S1_PA"/>
</dbReference>
<gene>
    <name evidence="7" type="ORF">CLOSTMETH_00463</name>
</gene>
<dbReference type="STRING" id="537013.CLOSTMETH_00463"/>
<dbReference type="AlphaFoldDB" id="C0E9G4"/>
<dbReference type="Gene3D" id="2.40.10.10">
    <property type="entry name" value="Trypsin-like serine proteases"/>
    <property type="match status" value="2"/>
</dbReference>
<keyword evidence="8" id="KW-1185">Reference proteome</keyword>
<feature type="region of interest" description="Disordered" evidence="4">
    <location>
        <begin position="1"/>
        <end position="103"/>
    </location>
</feature>
<evidence type="ECO:0000256" key="2">
    <source>
        <dbReference type="ARBA" id="ARBA00022670"/>
    </source>
</evidence>
<dbReference type="Proteomes" id="UP000003340">
    <property type="component" value="Unassembled WGS sequence"/>
</dbReference>
<feature type="transmembrane region" description="Helical" evidence="5">
    <location>
        <begin position="186"/>
        <end position="213"/>
    </location>
</feature>
<reference evidence="7 8" key="2">
    <citation type="submission" date="2009-02" db="EMBL/GenBank/DDBJ databases">
        <title>Draft genome sequence of Clostridium methylpentosum (DSM 5476).</title>
        <authorList>
            <person name="Sudarsanam P."/>
            <person name="Ley R."/>
            <person name="Guruge J."/>
            <person name="Turnbaugh P.J."/>
            <person name="Mahowald M."/>
            <person name="Liep D."/>
            <person name="Gordon J."/>
        </authorList>
    </citation>
    <scope>NUCLEOTIDE SEQUENCE [LARGE SCALE GENOMIC DNA]</scope>
    <source>
        <strain evidence="7 8">DSM 5476</strain>
    </source>
</reference>
<evidence type="ECO:0000256" key="4">
    <source>
        <dbReference type="SAM" id="MobiDB-lite"/>
    </source>
</evidence>
<dbReference type="HOGENOM" id="CLU_020120_0_0_9"/>
<feature type="compositionally biased region" description="Polar residues" evidence="4">
    <location>
        <begin position="34"/>
        <end position="44"/>
    </location>
</feature>
<name>C0E9G4_9FIRM</name>
<keyword evidence="2" id="KW-0645">Protease</keyword>
<organism evidence="7 8">
    <name type="scientific">[Clostridium] methylpentosum DSM 5476</name>
    <dbReference type="NCBI Taxonomy" id="537013"/>
    <lineage>
        <taxon>Bacteria</taxon>
        <taxon>Bacillati</taxon>
        <taxon>Bacillota</taxon>
        <taxon>Clostridia</taxon>
        <taxon>Eubacteriales</taxon>
        <taxon>Oscillospiraceae</taxon>
        <taxon>Oscillospiraceae incertae sedis</taxon>
    </lineage>
</organism>
<evidence type="ECO:0000313" key="8">
    <source>
        <dbReference type="Proteomes" id="UP000003340"/>
    </source>
</evidence>
<evidence type="ECO:0000256" key="5">
    <source>
        <dbReference type="SAM" id="Phobius"/>
    </source>
</evidence>
<accession>C0E9G4</accession>
<keyword evidence="5" id="KW-0812">Transmembrane</keyword>
<feature type="domain" description="PDZ" evidence="6">
    <location>
        <begin position="456"/>
        <end position="519"/>
    </location>
</feature>
<dbReference type="GO" id="GO:0006508">
    <property type="term" value="P:proteolysis"/>
    <property type="evidence" value="ECO:0007669"/>
    <property type="project" value="UniProtKB-KW"/>
</dbReference>
<feature type="compositionally biased region" description="Polar residues" evidence="4">
    <location>
        <begin position="74"/>
        <end position="95"/>
    </location>
</feature>
<reference evidence="7 8" key="1">
    <citation type="submission" date="2009-01" db="EMBL/GenBank/DDBJ databases">
        <authorList>
            <person name="Fulton L."/>
            <person name="Clifton S."/>
            <person name="Fulton B."/>
            <person name="Xu J."/>
            <person name="Minx P."/>
            <person name="Pepin K.H."/>
            <person name="Johnson M."/>
            <person name="Bhonagiri V."/>
            <person name="Nash W.E."/>
            <person name="Mardis E.R."/>
            <person name="Wilson R.K."/>
        </authorList>
    </citation>
    <scope>NUCLEOTIDE SEQUENCE [LARGE SCALE GENOMIC DNA]</scope>
    <source>
        <strain evidence="7 8">DSM 5476</strain>
    </source>
</reference>
<dbReference type="Pfam" id="PF13180">
    <property type="entry name" value="PDZ_2"/>
    <property type="match status" value="1"/>
</dbReference>
<dbReference type="SUPFAM" id="SSF50494">
    <property type="entry name" value="Trypsin-like serine proteases"/>
    <property type="match status" value="1"/>
</dbReference>
<comment type="caution">
    <text evidence="7">The sequence shown here is derived from an EMBL/GenBank/DDBJ whole genome shotgun (WGS) entry which is preliminary data.</text>
</comment>
<feature type="region of interest" description="Disordered" evidence="4">
    <location>
        <begin position="157"/>
        <end position="183"/>
    </location>
</feature>
<dbReference type="Pfam" id="PF13365">
    <property type="entry name" value="Trypsin_2"/>
    <property type="match status" value="1"/>
</dbReference>
<dbReference type="EMBL" id="ACEC01000020">
    <property type="protein sequence ID" value="EEG31874.1"/>
    <property type="molecule type" value="Genomic_DNA"/>
</dbReference>
<dbReference type="PROSITE" id="PS50106">
    <property type="entry name" value="PDZ"/>
    <property type="match status" value="1"/>
</dbReference>
<sequence>MNKEFENNNFENMDDLTENSLENTPLPPTDETESILSAESTSSDFPEEPIAPPVEEIYSVSQPEQTDSEPESIQPETPSPIQDSYSEQPHSSYSETGDDIYHSQDIPQEQTAYSANAYNGATGYSNPGIQPEQPSYQYNQEYPYGASYGQQAGGYQNPYYGYNTVPQNPVQQEPKPRKERKKGSGAALKIAAIALVCALAGGAVGGVATYALVSRGSSSGSSLNGSNTVQNVKIDDSYNSSVEAIADKVLPSVVGIKTTYRQTSGGSMFGFGGGQSSQASSEGSGVVYTQDGYIITNYHVVQDASSSNGGTINVYLNENKDESYPATLVGYDAGADLAVLKIEKTGLTPIEFGESSSLKVGQLAVAIGNPGGLDFMGSVSQGIVSGLNRTITLESGVSMELIQTDAAINPGNSGGALVDGTGKLIGINSAKLASDGFEGMGFAIPSDDVKTITDRLINNQGKKSAYLGISIDSRYTAEVLEQMGYPSGVVVASVVEGGPAETGGLKQSDIITSVQGTSIPSYDILVSELTKYAPGEQVQIEVFRLGQTLTLTVTLGETSSQQSSTSSR</sequence>
<dbReference type="InterPro" id="IPR036034">
    <property type="entry name" value="PDZ_sf"/>
</dbReference>
<keyword evidence="5" id="KW-0472">Membrane</keyword>
<dbReference type="SUPFAM" id="SSF50156">
    <property type="entry name" value="PDZ domain-like"/>
    <property type="match status" value="1"/>
</dbReference>
<dbReference type="InterPro" id="IPR043504">
    <property type="entry name" value="Peptidase_S1_PA_chymotrypsin"/>
</dbReference>
<protein>
    <submittedName>
        <fullName evidence="7">Trypsin</fullName>
    </submittedName>
</protein>
<dbReference type="InterPro" id="IPR001478">
    <property type="entry name" value="PDZ"/>
</dbReference>